<dbReference type="EMBL" id="JAARYH010000006">
    <property type="protein sequence ID" value="MBC2167697.1"/>
    <property type="molecule type" value="Genomic_DNA"/>
</dbReference>
<dbReference type="RefSeq" id="WP_185577195.1">
    <property type="nucleotide sequence ID" value="NZ_JAARYH010000006.1"/>
</dbReference>
<proteinExistence type="predicted"/>
<evidence type="ECO:0000313" key="2">
    <source>
        <dbReference type="Proteomes" id="UP000519573"/>
    </source>
</evidence>
<gene>
    <name evidence="1" type="ORF">HCB26_14060</name>
</gene>
<dbReference type="Proteomes" id="UP000519573">
    <property type="component" value="Unassembled WGS sequence"/>
</dbReference>
<comment type="caution">
    <text evidence="1">The sequence shown here is derived from an EMBL/GenBank/DDBJ whole genome shotgun (WGS) entry which is preliminary data.</text>
</comment>
<accession>A0A7X0Z1U8</accession>
<reference evidence="1 2" key="1">
    <citation type="submission" date="2020-03" db="EMBL/GenBank/DDBJ databases">
        <title>Soil Listeria distribution.</title>
        <authorList>
            <person name="Liao J."/>
            <person name="Wiedmann M."/>
        </authorList>
    </citation>
    <scope>NUCLEOTIDE SEQUENCE [LARGE SCALE GENOMIC DNA]</scope>
    <source>
        <strain evidence="1 2">FSL L7-0245</strain>
    </source>
</reference>
<organism evidence="1 2">
    <name type="scientific">Listeria booriae</name>
    <dbReference type="NCBI Taxonomy" id="1552123"/>
    <lineage>
        <taxon>Bacteria</taxon>
        <taxon>Bacillati</taxon>
        <taxon>Bacillota</taxon>
        <taxon>Bacilli</taxon>
        <taxon>Bacillales</taxon>
        <taxon>Listeriaceae</taxon>
        <taxon>Listeria</taxon>
    </lineage>
</organism>
<evidence type="ECO:0000313" key="1">
    <source>
        <dbReference type="EMBL" id="MBC2167697.1"/>
    </source>
</evidence>
<evidence type="ECO:0008006" key="3">
    <source>
        <dbReference type="Google" id="ProtNLM"/>
    </source>
</evidence>
<dbReference type="AlphaFoldDB" id="A0A7X0Z1U8"/>
<sequence>MPTSKTPIFTKGRILKIEMLEQMRDYPLDALDILTQSFSDGIITGLHISISESVLTVHKGIIKYNGTAYLIPSPTEITYGSSEEDTILKIIIHPPNITADYTETQFEFQLTSNFELETHEMELARFKLKPGAYLRDDYQDLADFVTVYNTVNVVHCAYAGLGGEASISPDVTAYFARELMVNETENLHDIAICYSLLNETRAIRREVLERYITTRLGRPYAKLSNTEIHQSLVSIITKVKQERRTGAASFTGSRRLIVD</sequence>
<name>A0A7X0Z1U8_9LIST</name>
<protein>
    <recommendedName>
        <fullName evidence="3">DNA and RNA helicase</fullName>
    </recommendedName>
</protein>